<dbReference type="FunFam" id="3.30.559.10:FF:000012">
    <property type="entry name" value="Non-ribosomal peptide synthetase"/>
    <property type="match status" value="1"/>
</dbReference>
<comment type="caution">
    <text evidence="16">The sequence shown here is derived from an EMBL/GenBank/DDBJ whole genome shotgun (WGS) entry which is preliminary data.</text>
</comment>
<dbReference type="Pfam" id="PF00550">
    <property type="entry name" value="PP-binding"/>
    <property type="match status" value="2"/>
</dbReference>
<dbReference type="Gene3D" id="2.30.38.10">
    <property type="entry name" value="Luciferase, Domain 3"/>
    <property type="match status" value="2"/>
</dbReference>
<evidence type="ECO:0000256" key="5">
    <source>
        <dbReference type="ARBA" id="ARBA00022450"/>
    </source>
</evidence>
<dbReference type="Pfam" id="PF00668">
    <property type="entry name" value="Condensation"/>
    <property type="match status" value="2"/>
</dbReference>
<gene>
    <name evidence="16" type="ORF">AV654_07130</name>
</gene>
<dbReference type="SUPFAM" id="SSF47336">
    <property type="entry name" value="ACP-like"/>
    <property type="match status" value="2"/>
</dbReference>
<dbReference type="Gene3D" id="3.30.300.30">
    <property type="match status" value="2"/>
</dbReference>
<dbReference type="GO" id="GO:0008610">
    <property type="term" value="P:lipid biosynthetic process"/>
    <property type="evidence" value="ECO:0007669"/>
    <property type="project" value="UniProtKB-ARBA"/>
</dbReference>
<dbReference type="GO" id="GO:0016853">
    <property type="term" value="F:isomerase activity"/>
    <property type="evidence" value="ECO:0007669"/>
    <property type="project" value="UniProtKB-KW"/>
</dbReference>
<dbReference type="Gene3D" id="3.40.109.10">
    <property type="entry name" value="NADH Oxidase"/>
    <property type="match status" value="1"/>
</dbReference>
<dbReference type="InterPro" id="IPR000873">
    <property type="entry name" value="AMP-dep_synth/lig_dom"/>
</dbReference>
<comment type="cofactor">
    <cofactor evidence="1">
        <name>pantetheine 4'-phosphate</name>
        <dbReference type="ChEBI" id="CHEBI:47942"/>
    </cofactor>
</comment>
<evidence type="ECO:0000313" key="17">
    <source>
        <dbReference type="Proteomes" id="UP000076563"/>
    </source>
</evidence>
<dbReference type="FunFam" id="3.30.300.30:FF:000010">
    <property type="entry name" value="Enterobactin synthetase component F"/>
    <property type="match status" value="2"/>
</dbReference>
<dbReference type="PANTHER" id="PTHR45527">
    <property type="entry name" value="NONRIBOSOMAL PEPTIDE SYNTHETASE"/>
    <property type="match status" value="1"/>
</dbReference>
<evidence type="ECO:0000256" key="12">
    <source>
        <dbReference type="ARBA" id="ARBA00033440"/>
    </source>
</evidence>
<dbReference type="OrthoDB" id="9765680at2"/>
<dbReference type="FunFam" id="1.10.1200.10:FF:000016">
    <property type="entry name" value="Non-ribosomal peptide synthase"/>
    <property type="match status" value="1"/>
</dbReference>
<dbReference type="GO" id="GO:0044550">
    <property type="term" value="P:secondary metabolite biosynthetic process"/>
    <property type="evidence" value="ECO:0007669"/>
    <property type="project" value="UniProtKB-ARBA"/>
</dbReference>
<keyword evidence="8" id="KW-0677">Repeat</keyword>
<dbReference type="GO" id="GO:0031177">
    <property type="term" value="F:phosphopantetheine binding"/>
    <property type="evidence" value="ECO:0007669"/>
    <property type="project" value="InterPro"/>
</dbReference>
<keyword evidence="5" id="KW-0596">Phosphopantetheine</keyword>
<evidence type="ECO:0000256" key="10">
    <source>
        <dbReference type="ARBA" id="ARBA00023235"/>
    </source>
</evidence>
<feature type="region of interest" description="Disordered" evidence="14">
    <location>
        <begin position="2414"/>
        <end position="2434"/>
    </location>
</feature>
<dbReference type="NCBIfam" id="NF003417">
    <property type="entry name" value="PRK04813.1"/>
    <property type="match status" value="2"/>
</dbReference>
<dbReference type="GO" id="GO:0016874">
    <property type="term" value="F:ligase activity"/>
    <property type="evidence" value="ECO:0007669"/>
    <property type="project" value="UniProtKB-KW"/>
</dbReference>
<name>A0A164AJA1_9BACL</name>
<dbReference type="InterPro" id="IPR001242">
    <property type="entry name" value="Condensation_dom"/>
</dbReference>
<dbReference type="Gene3D" id="3.40.50.980">
    <property type="match status" value="4"/>
</dbReference>
<dbReference type="SUPFAM" id="SSF52777">
    <property type="entry name" value="CoA-dependent acyltransferases"/>
    <property type="match status" value="4"/>
</dbReference>
<dbReference type="Gene3D" id="3.40.50.1820">
    <property type="entry name" value="alpha/beta hydrolase"/>
    <property type="match status" value="1"/>
</dbReference>
<dbReference type="InterPro" id="IPR036736">
    <property type="entry name" value="ACP-like_sf"/>
</dbReference>
<evidence type="ECO:0000256" key="9">
    <source>
        <dbReference type="ARBA" id="ARBA00023194"/>
    </source>
</evidence>
<keyword evidence="17" id="KW-1185">Reference proteome</keyword>
<evidence type="ECO:0000259" key="15">
    <source>
        <dbReference type="PROSITE" id="PS50075"/>
    </source>
</evidence>
<keyword evidence="9" id="KW-0045">Antibiotic biosynthesis</keyword>
<keyword evidence="10" id="KW-0413">Isomerase</keyword>
<keyword evidence="11" id="KW-0511">Multifunctional enzyme</keyword>
<dbReference type="Pfam" id="PF13193">
    <property type="entry name" value="AMP-binding_C"/>
    <property type="match status" value="2"/>
</dbReference>
<dbReference type="InterPro" id="IPR057737">
    <property type="entry name" value="Condensation_MtbB-like"/>
</dbReference>
<dbReference type="FunFam" id="2.30.38.10:FF:000001">
    <property type="entry name" value="Non-ribosomal peptide synthetase PvdI"/>
    <property type="match status" value="1"/>
</dbReference>
<dbReference type="SUPFAM" id="SSF56801">
    <property type="entry name" value="Acetyl-CoA synthetase-like"/>
    <property type="match status" value="2"/>
</dbReference>
<accession>A0A164AJA1</accession>
<dbReference type="SMART" id="SM00823">
    <property type="entry name" value="PKS_PP"/>
    <property type="match status" value="2"/>
</dbReference>
<evidence type="ECO:0000256" key="7">
    <source>
        <dbReference type="ARBA" id="ARBA00022598"/>
    </source>
</evidence>
<dbReference type="Pfam" id="PF00501">
    <property type="entry name" value="AMP-binding"/>
    <property type="match status" value="2"/>
</dbReference>
<dbReference type="Gene3D" id="1.10.1200.10">
    <property type="entry name" value="ACP-like"/>
    <property type="match status" value="1"/>
</dbReference>
<evidence type="ECO:0000256" key="8">
    <source>
        <dbReference type="ARBA" id="ARBA00022737"/>
    </source>
</evidence>
<comment type="pathway">
    <text evidence="2">Siderophore biosynthesis; mycobactin biosynthesis.</text>
</comment>
<dbReference type="InterPro" id="IPR023213">
    <property type="entry name" value="CAT-like_dom_sf"/>
</dbReference>
<dbReference type="GO" id="GO:0072330">
    <property type="term" value="P:monocarboxylic acid biosynthetic process"/>
    <property type="evidence" value="ECO:0007669"/>
    <property type="project" value="UniProtKB-ARBA"/>
</dbReference>
<evidence type="ECO:0000313" key="16">
    <source>
        <dbReference type="EMBL" id="KZE83958.1"/>
    </source>
</evidence>
<dbReference type="GO" id="GO:0043041">
    <property type="term" value="P:amino acid activation for nonribosomal peptide biosynthetic process"/>
    <property type="evidence" value="ECO:0007669"/>
    <property type="project" value="TreeGrafter"/>
</dbReference>
<dbReference type="InterPro" id="IPR025110">
    <property type="entry name" value="AMP-bd_C"/>
</dbReference>
<dbReference type="Proteomes" id="UP000076563">
    <property type="component" value="Unassembled WGS sequence"/>
</dbReference>
<dbReference type="NCBIfam" id="TIGR01733">
    <property type="entry name" value="AA-adenyl-dom"/>
    <property type="match status" value="2"/>
</dbReference>
<dbReference type="CDD" id="cd19535">
    <property type="entry name" value="Cyc_NRPS"/>
    <property type="match status" value="1"/>
</dbReference>
<dbReference type="FunFam" id="3.30.559.10:FF:000023">
    <property type="entry name" value="Non-ribosomal peptide synthetase"/>
    <property type="match status" value="1"/>
</dbReference>
<evidence type="ECO:0000256" key="1">
    <source>
        <dbReference type="ARBA" id="ARBA00001957"/>
    </source>
</evidence>
<dbReference type="PROSITE" id="PS00012">
    <property type="entry name" value="PHOSPHOPANTETHEINE"/>
    <property type="match status" value="1"/>
</dbReference>
<dbReference type="EMBL" id="LQRA01000013">
    <property type="protein sequence ID" value="KZE83958.1"/>
    <property type="molecule type" value="Genomic_DNA"/>
</dbReference>
<dbReference type="Gene3D" id="3.30.559.30">
    <property type="entry name" value="Nonribosomal peptide synthetase, condensation domain"/>
    <property type="match status" value="2"/>
</dbReference>
<dbReference type="PROSITE" id="PS50075">
    <property type="entry name" value="CARRIER"/>
    <property type="match status" value="2"/>
</dbReference>
<evidence type="ECO:0000256" key="4">
    <source>
        <dbReference type="ARBA" id="ARBA00016743"/>
    </source>
</evidence>
<dbReference type="Gene3D" id="3.30.559.10">
    <property type="entry name" value="Chloramphenicol acetyltransferase-like domain"/>
    <property type="match status" value="2"/>
</dbReference>
<dbReference type="GO" id="GO:0016491">
    <property type="term" value="F:oxidoreductase activity"/>
    <property type="evidence" value="ECO:0007669"/>
    <property type="project" value="InterPro"/>
</dbReference>
<dbReference type="FunFam" id="3.40.50.980:FF:000002">
    <property type="entry name" value="Enterobactin synthetase component F"/>
    <property type="match status" value="1"/>
</dbReference>
<dbReference type="GO" id="GO:0005737">
    <property type="term" value="C:cytoplasm"/>
    <property type="evidence" value="ECO:0007669"/>
    <property type="project" value="TreeGrafter"/>
</dbReference>
<dbReference type="InterPro" id="IPR045851">
    <property type="entry name" value="AMP-bd_C_sf"/>
</dbReference>
<dbReference type="FunFam" id="3.40.50.12780:FF:000012">
    <property type="entry name" value="Non-ribosomal peptide synthetase"/>
    <property type="match status" value="1"/>
</dbReference>
<keyword evidence="6" id="KW-0597">Phosphoprotein</keyword>
<dbReference type="InterPro" id="IPR020845">
    <property type="entry name" value="AMP-binding_CS"/>
</dbReference>
<evidence type="ECO:0000256" key="2">
    <source>
        <dbReference type="ARBA" id="ARBA00005102"/>
    </source>
</evidence>
<organism evidence="16 17">
    <name type="scientific">Paenibacillus elgii</name>
    <dbReference type="NCBI Taxonomy" id="189691"/>
    <lineage>
        <taxon>Bacteria</taxon>
        <taxon>Bacillati</taxon>
        <taxon>Bacillota</taxon>
        <taxon>Bacilli</taxon>
        <taxon>Bacillales</taxon>
        <taxon>Paenibacillaceae</taxon>
        <taxon>Paenibacillus</taxon>
    </lineage>
</organism>
<dbReference type="GO" id="GO:0017000">
    <property type="term" value="P:antibiotic biosynthetic process"/>
    <property type="evidence" value="ECO:0007669"/>
    <property type="project" value="UniProtKB-KW"/>
</dbReference>
<dbReference type="RefSeq" id="WP_063177857.1">
    <property type="nucleotide sequence ID" value="NZ_LQRA01000013.1"/>
</dbReference>
<feature type="domain" description="Carrier" evidence="15">
    <location>
        <begin position="2088"/>
        <end position="2162"/>
    </location>
</feature>
<dbReference type="CDD" id="cd19531">
    <property type="entry name" value="LCL_NRPS-like"/>
    <property type="match status" value="1"/>
</dbReference>
<evidence type="ECO:0000256" key="6">
    <source>
        <dbReference type="ARBA" id="ARBA00022553"/>
    </source>
</evidence>
<dbReference type="SUPFAM" id="SSF55469">
    <property type="entry name" value="FMN-dependent nitroreductase-like"/>
    <property type="match status" value="1"/>
</dbReference>
<dbReference type="InterPro" id="IPR029479">
    <property type="entry name" value="Nitroreductase"/>
</dbReference>
<evidence type="ECO:0000256" key="13">
    <source>
        <dbReference type="ARBA" id="ARBA00063614"/>
    </source>
</evidence>
<dbReference type="CDD" id="cd02142">
    <property type="entry name" value="McbC_SagB-like_oxidoreductase"/>
    <property type="match status" value="1"/>
</dbReference>
<dbReference type="InterPro" id="IPR006162">
    <property type="entry name" value="Ppantetheine_attach_site"/>
</dbReference>
<dbReference type="CDD" id="cd12114">
    <property type="entry name" value="A_NRPS_TlmIV_like"/>
    <property type="match status" value="1"/>
</dbReference>
<dbReference type="InterPro" id="IPR009081">
    <property type="entry name" value="PP-bd_ACP"/>
</dbReference>
<dbReference type="PANTHER" id="PTHR45527:SF1">
    <property type="entry name" value="FATTY ACID SYNTHASE"/>
    <property type="match status" value="1"/>
</dbReference>
<reference evidence="17" key="1">
    <citation type="submission" date="2016-01" db="EMBL/GenBank/DDBJ databases">
        <title>Draft genome of Chromobacterium sp. F49.</title>
        <authorList>
            <person name="Hong K.W."/>
        </authorList>
    </citation>
    <scope>NUCLEOTIDE SEQUENCE [LARGE SCALE GENOMIC DNA]</scope>
    <source>
        <strain evidence="17">M63</strain>
    </source>
</reference>
<evidence type="ECO:0000256" key="14">
    <source>
        <dbReference type="SAM" id="MobiDB-lite"/>
    </source>
</evidence>
<protein>
    <recommendedName>
        <fullName evidence="4">Phenyloxazoline synthase MbtB</fullName>
    </recommendedName>
    <alternativeName>
        <fullName evidence="12">Mycobactin synthetase protein B</fullName>
    </alternativeName>
</protein>
<dbReference type="InterPro" id="IPR029058">
    <property type="entry name" value="AB_hydrolase_fold"/>
</dbReference>
<feature type="domain" description="Carrier" evidence="15">
    <location>
        <begin position="1009"/>
        <end position="1084"/>
    </location>
</feature>
<dbReference type="InterPro" id="IPR020806">
    <property type="entry name" value="PKS_PP-bd"/>
</dbReference>
<dbReference type="Pfam" id="PF00881">
    <property type="entry name" value="Nitroreductase"/>
    <property type="match status" value="1"/>
</dbReference>
<keyword evidence="7" id="KW-0436">Ligase</keyword>
<evidence type="ECO:0000256" key="11">
    <source>
        <dbReference type="ARBA" id="ARBA00023268"/>
    </source>
</evidence>
<evidence type="ECO:0000256" key="3">
    <source>
        <dbReference type="ARBA" id="ARBA00007380"/>
    </source>
</evidence>
<dbReference type="InterPro" id="IPR000415">
    <property type="entry name" value="Nitroreductase-like"/>
</dbReference>
<comment type="subunit">
    <text evidence="13">Large multienzyme complex composed of 4 subunits; LgrA, LgrB, LgrC and LgrD.</text>
</comment>
<dbReference type="PROSITE" id="PS00455">
    <property type="entry name" value="AMP_BINDING"/>
    <property type="match status" value="2"/>
</dbReference>
<dbReference type="CDD" id="cd17646">
    <property type="entry name" value="A_NRPS_AB3403-like"/>
    <property type="match status" value="1"/>
</dbReference>
<dbReference type="FunFam" id="3.30.559.30:FF:000006">
    <property type="entry name" value="Yersiniabactin polyketide/non-ribosomal peptide synthetase"/>
    <property type="match status" value="1"/>
</dbReference>
<sequence length="2434" mass="272221">MNDSSQKMKALSQAQLNRVLERIGSKKKGTTTIPRRDHTEGETGLSLAQQRLWFMWLLDPDNPFYNVPGVLHLTGTLDLRALERSLSEIVRRHEVLRTAFIEEEGQAVQRLVSTGEFRLSFIDFSALPEPEKSKEAERIVQEEASRPFHLGEAPLLRGLVVRIAPEEHLFVVVMHHMVSDGWSLGVFVKELAALYEALKQGNESPLADLPIQYADYAHWQRHKYEAGELQGQLDYWKNKLGRDNTSIALPTDRRRPPFQRYRGAKYRMMLPTGLQQKLEDTARGRNATLFMLLLAGLHALLYRYSNQSTIRIGCPVANRKYSEMEDLIGVFMNTLVMRAELSPELSFNELLNQVRTTALEAFEHQDVPFEKLVEELQPERHMSHNPFFQVAFFFQNTPMPPLELADLTIRQIPVDCGTSKFDLTFQITPRDEGVELEIEYNGDLFDESTVARMSGHWQTLLTAIAWNADLRISELPLLSEEELTHFRTWNATSSDYDGPWLLHEMFEAQVRRTPDAVALEFEDQRLTYLELERRSNQLAHHLRGRGIGPERTVGLLLDRSIELVIGILGTLKAGGAYVPIGPDYPPDRIRFMMEDSQVPILLTQSHLLTGLPETGVPVVALDTEWKDKISPESVLPPESGVRPEHLAYVIYTSGSTGKPKGVMNEHRGICNRMHWMLETFRLESDDRVIQKTPYTFDVSIWELFWPLITGARLMIARPGGHADSAYLVDFIAKHGITVAHFVPSMLRIFLQERDLSRCASLKQVYCTGEALAPDIAQDGMERLGVRLINLYGPTEAAVEASWWECAKGESEVPIGRPIANMQMYVLDAQGHRVPVGVTGELYIGGVGVARGYWNREELTKERFLPDPYTDTPGARLYRTGDLARFRADGALEFLGRTDYQVKVRGFRIELGEIEAVLGQHESVRDAVLIAQPDASGSSRLIAYWVREPGATVSVADLREHIRQALPVYMIPSLFIELERIPLLSNGKTDRGSLPSPDAVQWDKDKPRTAPRTALERTLVRIWSELLGTEEIGIEDSFFELGGHSLLAIRLVAQIRDVLKVECALRQLITAPTIAELSACLDTTAAAESCSGSPEPSGGDAWQPVVPYAEHLYEPFPLNEVQQAYWIGRSADFELGNVGAHLYIEIDASALSILRLNQALNVLIRRHPMMRAIVRTDGMQQIVREVPPYEVNCRDLRHLLPEEADRELLEIRSELSHRHAPADRYPLFDISATLLANERLRLHFSVDLLIGDAQSWYVLLQELNQLMRDPQATLPPLGLTFRDYVLAERQVLESEAYTRSKAYWAARVPELPPAPELPLARSAGSLQAPRFRRLAAFLSPEDWRRLCGYGGRFAVTPSAILLGAFSEVLAAWSKKPRFTINLTLFNRLPLHPDVNRIVGDFTTLTLLEVNYSGQAAFGARMKSIQQQLWEDLEHRSYSGIQVLRDYTRANLDSSSAAMPVVFTSTLTKTDGLDASVMRGLGEVVYGVSQTPQVYLDHQVYEDAGMLRFHWDVAEDMFPPDMIDDMFAAYCSLLRRLTDEAEAWSEPVGPLAPASQLERIGSVNATETELPCGLLHEPFFEQASLRPEDAAVLAPGMTLTYGELARLADSLADWLIGRGAAPNRPVAVVMEKGWEQAAAVLGILRAHAPYLPIDPGLPAERIRLLLESGEVGFAITQSKVDTTVQWPDGVERYCVDGPKPHADEVPKSEAITAASEDDLAYIIYTSGSTGMPKGVAITHGSARNTLEDLRSRLRIGAQDRVLALSSLSFDLSVFDLAGLLQAGGTVVYPSVGGLKDPAHWLERMHECQVTVWNSVPALMGLLVDYAAATSRRLPDCLRLIMLSGDWIPVGLPERIRAIAAPGVEIASLGGATEASIWSVLYPIGTVDPAWRSIPYGRPMANQRLYVLDEKLEHRPVWVPGHLYIGGVGLAREYWRDADKTASSFIRHPATGERLYRTGDLARYLPSGDLEFLGREDAQVKIRGYRIELGEIEQALRGHEAVKEAFVAVKRGPSGDAAVVGYVLLHSSELHKIDGQCLRSFLSGKLPDYMVPSAVFILEQWPMTANGKLDVKALPAPEMSGQTSGTEARGENVTDRERIMAIVKASLQLDDLAEDTNLLAIGVTSMDVVRMANALEKAFGLRMKFDEFYRRPTVGDVTQSYMTRMHKHTADASKMPRPAAERTPMESFAASYEVIVDPEERERFKQRRHWLRSEPYAPAIDLTACPSEETAAEFVALEPCRYYTQVPMPFGRLAGLLQALRHDDSHGKGVRQHPSFGELYAVQTYLYVHGERVEGLDEGVYYYDPSKNRLLLLSPEARFSKDIHVPFVYQPVFEQAAFSVFLIADLDAIGPMYGDQAERLCTLEAGYMGQLLMSEAAAAGLGLHPVGTIDFASIRGMFKLKDRHVLVHSLLGGVPEARTGRSEEDGDENDWEEGVLE</sequence>
<feature type="compositionally biased region" description="Acidic residues" evidence="14">
    <location>
        <begin position="2421"/>
        <end position="2434"/>
    </location>
</feature>
<dbReference type="InterPro" id="IPR010071">
    <property type="entry name" value="AA_adenyl_dom"/>
</dbReference>
<comment type="similarity">
    <text evidence="3">Belongs to the ATP-dependent AMP-binding enzyme family. MbtB subfamily.</text>
</comment>
<proteinExistence type="inferred from homology"/>
<dbReference type="FunFam" id="3.30.559.30:FF:000001">
    <property type="entry name" value="Non-ribosomal peptide synthetase"/>
    <property type="match status" value="1"/>
</dbReference>